<dbReference type="EMBL" id="BPLR01018867">
    <property type="protein sequence ID" value="GIZ02834.1"/>
    <property type="molecule type" value="Genomic_DNA"/>
</dbReference>
<proteinExistence type="predicted"/>
<dbReference type="AlphaFoldDB" id="A0AAV4Y8I1"/>
<dbReference type="Proteomes" id="UP001054945">
    <property type="component" value="Unassembled WGS sequence"/>
</dbReference>
<reference evidence="1 2" key="1">
    <citation type="submission" date="2021-06" db="EMBL/GenBank/DDBJ databases">
        <title>Caerostris extrusa draft genome.</title>
        <authorList>
            <person name="Kono N."/>
            <person name="Arakawa K."/>
        </authorList>
    </citation>
    <scope>NUCLEOTIDE SEQUENCE [LARGE SCALE GENOMIC DNA]</scope>
</reference>
<keyword evidence="2" id="KW-1185">Reference proteome</keyword>
<evidence type="ECO:0000313" key="2">
    <source>
        <dbReference type="Proteomes" id="UP001054945"/>
    </source>
</evidence>
<accession>A0AAV4Y8I1</accession>
<sequence length="102" mass="11835">MSEKKDSETLARWICHDEKGPEEDLLQQHDIKQQRNAILSCYSTSKHLRRTNFKTSPFCSSSIFPNTCSFGALALFQLELDFSLRVDLQRPGRSIRCTWLLI</sequence>
<comment type="caution">
    <text evidence="1">The sequence shown here is derived from an EMBL/GenBank/DDBJ whole genome shotgun (WGS) entry which is preliminary data.</text>
</comment>
<organism evidence="1 2">
    <name type="scientific">Caerostris extrusa</name>
    <name type="common">Bark spider</name>
    <name type="synonym">Caerostris bankana</name>
    <dbReference type="NCBI Taxonomy" id="172846"/>
    <lineage>
        <taxon>Eukaryota</taxon>
        <taxon>Metazoa</taxon>
        <taxon>Ecdysozoa</taxon>
        <taxon>Arthropoda</taxon>
        <taxon>Chelicerata</taxon>
        <taxon>Arachnida</taxon>
        <taxon>Araneae</taxon>
        <taxon>Araneomorphae</taxon>
        <taxon>Entelegynae</taxon>
        <taxon>Araneoidea</taxon>
        <taxon>Araneidae</taxon>
        <taxon>Caerostris</taxon>
    </lineage>
</organism>
<gene>
    <name evidence="1" type="ORF">CEXT_464861</name>
</gene>
<name>A0AAV4Y8I1_CAEEX</name>
<evidence type="ECO:0000313" key="1">
    <source>
        <dbReference type="EMBL" id="GIZ02834.1"/>
    </source>
</evidence>
<protein>
    <submittedName>
        <fullName evidence="1">Uncharacterized protein</fullName>
    </submittedName>
</protein>